<comment type="caution">
    <text evidence="1">The sequence shown here is derived from an EMBL/GenBank/DDBJ whole genome shotgun (WGS) entry which is preliminary data.</text>
</comment>
<accession>A0ACC1NWH1</accession>
<reference evidence="1" key="1">
    <citation type="submission" date="2022-08" db="EMBL/GenBank/DDBJ databases">
        <title>Genome Sequence of Lecanicillium fungicola.</title>
        <authorList>
            <person name="Buettner E."/>
        </authorList>
    </citation>
    <scope>NUCLEOTIDE SEQUENCE</scope>
    <source>
        <strain evidence="1">Babe33</strain>
    </source>
</reference>
<sequence>MVRFSLIALSAAATVGLSSASPCISFDTDFNLLAFGVDGKDYTAGKKSSWDSGNAIKDITTKAGRPPFDGANTSCYLAQYFNAIYFVNADKSHPTNIHIYDATKKAWSTQKSTPASGMDFSNFDSILDHDTNVFYALSKGKLFFADMGEKTAASSSAVKWDVMPAPDFDVSHYQPVMALAQNHVHFLNIGGDPGRAHIFVIHYAYWQPAVQSYKAKNGKGTFPQKYGSALSLFQPDNVDQKEFAFFPQDGSGSYVINILTNTTLVLPSPPSKDPSALYAGCATSLVQLDGSKTLSYLPYVQGSAQLPTAWKKIGSV</sequence>
<keyword evidence="2" id="KW-1185">Reference proteome</keyword>
<gene>
    <name evidence="1" type="ORF">NQ176_g1236</name>
</gene>
<organism evidence="1 2">
    <name type="scientific">Zarea fungicola</name>
    <dbReference type="NCBI Taxonomy" id="93591"/>
    <lineage>
        <taxon>Eukaryota</taxon>
        <taxon>Fungi</taxon>
        <taxon>Dikarya</taxon>
        <taxon>Ascomycota</taxon>
        <taxon>Pezizomycotina</taxon>
        <taxon>Sordariomycetes</taxon>
        <taxon>Hypocreomycetidae</taxon>
        <taxon>Hypocreales</taxon>
        <taxon>Cordycipitaceae</taxon>
        <taxon>Zarea</taxon>
    </lineage>
</organism>
<proteinExistence type="predicted"/>
<evidence type="ECO:0000313" key="1">
    <source>
        <dbReference type="EMBL" id="KAJ2982668.1"/>
    </source>
</evidence>
<protein>
    <submittedName>
        <fullName evidence="1">Uncharacterized protein</fullName>
    </submittedName>
</protein>
<name>A0ACC1NWH1_9HYPO</name>
<dbReference type="Proteomes" id="UP001143910">
    <property type="component" value="Unassembled WGS sequence"/>
</dbReference>
<evidence type="ECO:0000313" key="2">
    <source>
        <dbReference type="Proteomes" id="UP001143910"/>
    </source>
</evidence>
<dbReference type="EMBL" id="JANJQO010000064">
    <property type="protein sequence ID" value="KAJ2982668.1"/>
    <property type="molecule type" value="Genomic_DNA"/>
</dbReference>